<evidence type="ECO:0000313" key="4">
    <source>
        <dbReference type="EMBL" id="XCM82190.1"/>
    </source>
</evidence>
<dbReference type="InterPro" id="IPR008984">
    <property type="entry name" value="SMAD_FHA_dom_sf"/>
</dbReference>
<dbReference type="PROSITE" id="PS50006">
    <property type="entry name" value="FHA_DOMAIN"/>
    <property type="match status" value="1"/>
</dbReference>
<dbReference type="Gene3D" id="2.60.200.20">
    <property type="match status" value="1"/>
</dbReference>
<name>A0AAU8K2C5_9ACTN</name>
<dbReference type="InterPro" id="IPR000253">
    <property type="entry name" value="FHA_dom"/>
</dbReference>
<evidence type="ECO:0000256" key="1">
    <source>
        <dbReference type="ARBA" id="ARBA00022553"/>
    </source>
</evidence>
<evidence type="ECO:0000256" key="2">
    <source>
        <dbReference type="SAM" id="MobiDB-lite"/>
    </source>
</evidence>
<dbReference type="AlphaFoldDB" id="A0AAU8K2C5"/>
<reference evidence="4" key="1">
    <citation type="submission" date="2024-06" db="EMBL/GenBank/DDBJ databases">
        <title>The genome sequences of Kitasatospora sp. strain HUAS MG31.</title>
        <authorList>
            <person name="Mo P."/>
        </authorList>
    </citation>
    <scope>NUCLEOTIDE SEQUENCE</scope>
    <source>
        <strain evidence="4">HUAS MG31</strain>
    </source>
</reference>
<dbReference type="CDD" id="cd00060">
    <property type="entry name" value="FHA"/>
    <property type="match status" value="1"/>
</dbReference>
<organism evidence="4">
    <name type="scientific">Kitasatospora camelliae</name>
    <dbReference type="NCBI Taxonomy" id="3156397"/>
    <lineage>
        <taxon>Bacteria</taxon>
        <taxon>Bacillati</taxon>
        <taxon>Actinomycetota</taxon>
        <taxon>Actinomycetes</taxon>
        <taxon>Kitasatosporales</taxon>
        <taxon>Streptomycetaceae</taxon>
        <taxon>Kitasatospora</taxon>
    </lineage>
</organism>
<sequence length="394" mass="42664">MERNLAASADRADYLVDLSNVVRNTSLGGSAPRSLARLEAVVAALADLTGDPQVSVYPVADRSLLAGHREFGGAEEVRRLRSWVAEALVEEVADADERVLEIAGMTGTRVVSGDRFTDHRLEHPWLQGNTWQFLRPERQGGRVVLVPVDLGHCSAAEISRKLEFSALKKQGLLSPSRTPLTDVVRRSWRCPEPRCSLYEGSRGGRVLLPRMRRGVPTCELHGTPLGETGLRPGTAQLKAVVDGACVARYTLDEQSRTCVGRSPGEDGIPLHTLLTPDQAARISRRHVLFAVRGGAVTVQDVSSYGTRIRRAGRRGKLGPWAPLERETARRFHPGDEVELAPGVVLTRSGRLFPAELSDAWRATADRTPPPVHAAAPTLLPERDPGPDGGSGAQG</sequence>
<dbReference type="KEGG" id="kcm:ABWK59_26425"/>
<proteinExistence type="predicted"/>
<dbReference type="EMBL" id="CP159872">
    <property type="protein sequence ID" value="XCM82190.1"/>
    <property type="molecule type" value="Genomic_DNA"/>
</dbReference>
<dbReference type="SUPFAM" id="SSF49879">
    <property type="entry name" value="SMAD/FHA domain"/>
    <property type="match status" value="1"/>
</dbReference>
<dbReference type="RefSeq" id="WP_354643118.1">
    <property type="nucleotide sequence ID" value="NZ_CP159872.1"/>
</dbReference>
<evidence type="ECO:0000259" key="3">
    <source>
        <dbReference type="PROSITE" id="PS50006"/>
    </source>
</evidence>
<gene>
    <name evidence="4" type="ORF">ABWK59_26425</name>
</gene>
<feature type="region of interest" description="Disordered" evidence="2">
    <location>
        <begin position="361"/>
        <end position="394"/>
    </location>
</feature>
<feature type="domain" description="FHA" evidence="3">
    <location>
        <begin position="257"/>
        <end position="308"/>
    </location>
</feature>
<accession>A0AAU8K2C5</accession>
<keyword evidence="1" id="KW-0597">Phosphoprotein</keyword>
<protein>
    <submittedName>
        <fullName evidence="4">FHA domain-containing protein</fullName>
    </submittedName>
</protein>